<proteinExistence type="predicted"/>
<dbReference type="InterPro" id="IPR027417">
    <property type="entry name" value="P-loop_NTPase"/>
</dbReference>
<keyword evidence="3" id="KW-0675">Receptor</keyword>
<dbReference type="Proteomes" id="UP001178461">
    <property type="component" value="Chromosome 17"/>
</dbReference>
<organism evidence="3 4">
    <name type="scientific">Podarcis lilfordi</name>
    <name type="common">Lilford's wall lizard</name>
    <dbReference type="NCBI Taxonomy" id="74358"/>
    <lineage>
        <taxon>Eukaryota</taxon>
        <taxon>Metazoa</taxon>
        <taxon>Chordata</taxon>
        <taxon>Craniata</taxon>
        <taxon>Vertebrata</taxon>
        <taxon>Euteleostomi</taxon>
        <taxon>Lepidosauria</taxon>
        <taxon>Squamata</taxon>
        <taxon>Bifurcata</taxon>
        <taxon>Unidentata</taxon>
        <taxon>Episquamata</taxon>
        <taxon>Laterata</taxon>
        <taxon>Lacertibaenia</taxon>
        <taxon>Lacertidae</taxon>
        <taxon>Podarcis</taxon>
    </lineage>
</organism>
<dbReference type="InterPro" id="IPR000048">
    <property type="entry name" value="IQ_motif_EF-hand-BS"/>
</dbReference>
<dbReference type="SMART" id="SM00015">
    <property type="entry name" value="IQ"/>
    <property type="match status" value="3"/>
</dbReference>
<dbReference type="PANTHER" id="PTHR22590">
    <property type="entry name" value="MYOSIN MOTOR DOMAIN-CONTAINING PROTEIN"/>
    <property type="match status" value="1"/>
</dbReference>
<evidence type="ECO:0000256" key="2">
    <source>
        <dbReference type="SAM" id="MobiDB-lite"/>
    </source>
</evidence>
<dbReference type="EMBL" id="OX395142">
    <property type="protein sequence ID" value="CAI5796718.1"/>
    <property type="molecule type" value="Genomic_DNA"/>
</dbReference>
<dbReference type="PANTHER" id="PTHR22590:SF2">
    <property type="entry name" value="IQ DOMAIN-CONTAINING PROTEIN N"/>
    <property type="match status" value="1"/>
</dbReference>
<accession>A0AA35PSY3</accession>
<dbReference type="PROSITE" id="PS50096">
    <property type="entry name" value="IQ"/>
    <property type="match status" value="3"/>
</dbReference>
<evidence type="ECO:0000256" key="1">
    <source>
        <dbReference type="ARBA" id="ARBA00022737"/>
    </source>
</evidence>
<dbReference type="AlphaFoldDB" id="A0AA35PSY3"/>
<protein>
    <submittedName>
        <fullName evidence="3">Neuronal acetylcholine receptor subunit beta-3 isoform X1</fullName>
    </submittedName>
</protein>
<dbReference type="Pfam" id="PF00612">
    <property type="entry name" value="IQ"/>
    <property type="match status" value="3"/>
</dbReference>
<keyword evidence="1" id="KW-0677">Repeat</keyword>
<feature type="compositionally biased region" description="Acidic residues" evidence="2">
    <location>
        <begin position="1"/>
        <end position="17"/>
    </location>
</feature>
<dbReference type="Gene3D" id="1.20.5.190">
    <property type="match status" value="2"/>
</dbReference>
<dbReference type="FunFam" id="1.20.5.190:FF:000055">
    <property type="entry name" value="Putative microtubule-associated protein futsch"/>
    <property type="match status" value="1"/>
</dbReference>
<dbReference type="InterPro" id="IPR052318">
    <property type="entry name" value="CellDiv_DevSignal_Domain"/>
</dbReference>
<evidence type="ECO:0000313" key="4">
    <source>
        <dbReference type="Proteomes" id="UP001178461"/>
    </source>
</evidence>
<dbReference type="CDD" id="cd23767">
    <property type="entry name" value="IQCD"/>
    <property type="match status" value="3"/>
</dbReference>
<keyword evidence="4" id="KW-1185">Reference proteome</keyword>
<sequence length="440" mass="50049">MTEEDSCDLDSSSEEDDTFSHDDRSEQYVPHRKANVSTGDSIDRLGDRYAPWPLPQYVCHCKDDRRARSPRSMNRHPQRPCFVHKPREICCARTASDVNMDEVLSLLPGRQRKTRQQLQREKEAAVTLQSAWRGCQVRKDISKMNKAATQIQAAFRGYMTRKELPLGLCGYGRTNQRKLQKKTRAEDESKPFPALLDCLQQFGLVSGTKPSGQSISLPNGKPRNYSRNLIEDYPLLNPNVTFFEIESTLRPNREVFTYTSFNVFATGIQDQRYEDAATTIQAAWRGYQIRQKGRPMTGEEKRPRNPICSNFAMKKTPCKHSLPGPALKGPKIRQIFVAKADLHDTQGTLSLRDAPQIRNINIYAVIKAMPDPSRKPNISIRVLSPNAVVQGYEREMSSGVQALYTVQNNSASMPSQILIHVNTQKRKDVLLKTEKKKQKP</sequence>
<reference evidence="3" key="1">
    <citation type="submission" date="2022-12" db="EMBL/GenBank/DDBJ databases">
        <authorList>
            <person name="Alioto T."/>
            <person name="Alioto T."/>
            <person name="Gomez Garrido J."/>
        </authorList>
    </citation>
    <scope>NUCLEOTIDE SEQUENCE</scope>
</reference>
<gene>
    <name evidence="3" type="ORF">PODLI_1B031097</name>
</gene>
<feature type="region of interest" description="Disordered" evidence="2">
    <location>
        <begin position="1"/>
        <end position="39"/>
    </location>
</feature>
<evidence type="ECO:0000313" key="3">
    <source>
        <dbReference type="EMBL" id="CAI5796718.1"/>
    </source>
</evidence>
<name>A0AA35PSY3_9SAUR</name>
<dbReference type="SUPFAM" id="SSF52540">
    <property type="entry name" value="P-loop containing nucleoside triphosphate hydrolases"/>
    <property type="match status" value="1"/>
</dbReference>